<organism evidence="1 2">
    <name type="scientific">Saccharopolyspora erythraea</name>
    <name type="common">Streptomyces erythraeus</name>
    <dbReference type="NCBI Taxonomy" id="1836"/>
    <lineage>
        <taxon>Bacteria</taxon>
        <taxon>Bacillati</taxon>
        <taxon>Actinomycetota</taxon>
        <taxon>Actinomycetes</taxon>
        <taxon>Pseudonocardiales</taxon>
        <taxon>Pseudonocardiaceae</taxon>
        <taxon>Saccharopolyspora</taxon>
    </lineage>
</organism>
<gene>
    <name evidence="1" type="ORF">GCM10009533_37940</name>
</gene>
<evidence type="ECO:0000313" key="2">
    <source>
        <dbReference type="Proteomes" id="UP001500729"/>
    </source>
</evidence>
<evidence type="ECO:0008006" key="3">
    <source>
        <dbReference type="Google" id="ProtNLM"/>
    </source>
</evidence>
<evidence type="ECO:0000313" key="1">
    <source>
        <dbReference type="EMBL" id="GAA0535232.1"/>
    </source>
</evidence>
<sequence>MNRSHEPLAEMPSVLRRRSLLESMTPDHDGQLIAAEARSRRCRTNLALLRAPLAGLDLDTRDQATLTWLADRDPDAVNAVRALLERARAAPPIPDRVVAD</sequence>
<keyword evidence="2" id="KW-1185">Reference proteome</keyword>
<dbReference type="RefSeq" id="WP_009945082.1">
    <property type="nucleotide sequence ID" value="NZ_BAAAGS010000024.1"/>
</dbReference>
<name>A0ABN1D653_SACER</name>
<dbReference type="EMBL" id="BAAAGS010000024">
    <property type="protein sequence ID" value="GAA0535232.1"/>
    <property type="molecule type" value="Genomic_DNA"/>
</dbReference>
<protein>
    <recommendedName>
        <fullName evidence="3">Transcriptional regulator</fullName>
    </recommendedName>
</protein>
<accession>A0ABN1D653</accession>
<proteinExistence type="predicted"/>
<comment type="caution">
    <text evidence="1">The sequence shown here is derived from an EMBL/GenBank/DDBJ whole genome shotgun (WGS) entry which is preliminary data.</text>
</comment>
<reference evidence="1 2" key="1">
    <citation type="journal article" date="2019" name="Int. J. Syst. Evol. Microbiol.">
        <title>The Global Catalogue of Microorganisms (GCM) 10K type strain sequencing project: providing services to taxonomists for standard genome sequencing and annotation.</title>
        <authorList>
            <consortium name="The Broad Institute Genomics Platform"/>
            <consortium name="The Broad Institute Genome Sequencing Center for Infectious Disease"/>
            <person name="Wu L."/>
            <person name="Ma J."/>
        </authorList>
    </citation>
    <scope>NUCLEOTIDE SEQUENCE [LARGE SCALE GENOMIC DNA]</scope>
    <source>
        <strain evidence="1 2">JCM 10303</strain>
    </source>
</reference>
<dbReference type="Proteomes" id="UP001500729">
    <property type="component" value="Unassembled WGS sequence"/>
</dbReference>